<organism evidence="1 2">
    <name type="scientific">Shewanella putrefaciens (strain 200)</name>
    <dbReference type="NCBI Taxonomy" id="399804"/>
    <lineage>
        <taxon>Bacteria</taxon>
        <taxon>Pseudomonadati</taxon>
        <taxon>Pseudomonadota</taxon>
        <taxon>Gammaproteobacteria</taxon>
        <taxon>Alteromonadales</taxon>
        <taxon>Shewanellaceae</taxon>
        <taxon>Shewanella</taxon>
    </lineage>
</organism>
<dbReference type="OrthoDB" id="7008540at2"/>
<dbReference type="EMBL" id="CP002457">
    <property type="protein sequence ID" value="ADV54299.1"/>
    <property type="molecule type" value="Genomic_DNA"/>
</dbReference>
<dbReference type="KEGG" id="shp:Sput200_1843"/>
<accession>E6XJR2</accession>
<proteinExistence type="predicted"/>
<dbReference type="AlphaFoldDB" id="E6XJR2"/>
<dbReference type="Proteomes" id="UP000008209">
    <property type="component" value="Chromosome"/>
</dbReference>
<evidence type="ECO:0000313" key="1">
    <source>
        <dbReference type="EMBL" id="ADV54299.1"/>
    </source>
</evidence>
<evidence type="ECO:0000313" key="2">
    <source>
        <dbReference type="Proteomes" id="UP000008209"/>
    </source>
</evidence>
<dbReference type="PATRIC" id="fig|399804.5.peg.1900"/>
<name>E6XJR2_SHEP2</name>
<dbReference type="HOGENOM" id="CLU_1926140_0_0_6"/>
<sequence length="131" mass="14975">MKIEVLEEPLYAGSIACETGAFKKWLKIKHPDVEVVTPADKSKVDLHDYTLVMPLVQLVADASLLNYLNLVLEYSKYYFSASLSGENNKVHIRVNCYDEKSNTIKEFEFDGSESALEKSIEKFDLNKFMEN</sequence>
<protein>
    <submittedName>
        <fullName evidence="1">Uncharacterized protein</fullName>
    </submittedName>
</protein>
<reference evidence="1 2" key="1">
    <citation type="submission" date="2011-01" db="EMBL/GenBank/DDBJ databases">
        <title>Complete sequence of Shewanella putrefaciens 200.</title>
        <authorList>
            <consortium name="US DOE Joint Genome Institute"/>
            <person name="Lucas S."/>
            <person name="Copeland A."/>
            <person name="Lapidus A."/>
            <person name="Cheng J.-F."/>
            <person name="Bruce D."/>
            <person name="Goodwin L."/>
            <person name="Pitluck S."/>
            <person name="Munk A.C."/>
            <person name="Detter J.C."/>
            <person name="Han C."/>
            <person name="Tapia R."/>
            <person name="Land M."/>
            <person name="Hauser L."/>
            <person name="Chang Y.-J."/>
            <person name="Jeffries C."/>
            <person name="Kyrpides N."/>
            <person name="Ivanova N."/>
            <person name="Mikhailova N."/>
            <person name="Kolker E."/>
            <person name="Lawrence C."/>
            <person name="McCue L.A."/>
            <person name="DiChristina T."/>
            <person name="Nealson K."/>
            <person name="Fredrickson J.K."/>
            <person name="Woyke T."/>
        </authorList>
    </citation>
    <scope>NUCLEOTIDE SEQUENCE [LARGE SCALE GENOMIC DNA]</scope>
    <source>
        <strain evidence="1 2">200</strain>
    </source>
</reference>
<gene>
    <name evidence="1" type="ordered locus">Sput200_1843</name>
</gene>